<proteinExistence type="inferred from homology"/>
<dbReference type="SMART" id="SM00865">
    <property type="entry name" value="Tubulin_C"/>
    <property type="match status" value="1"/>
</dbReference>
<evidence type="ECO:0000256" key="4">
    <source>
        <dbReference type="ARBA" id="ARBA00023134"/>
    </source>
</evidence>
<keyword evidence="3" id="KW-0547">Nucleotide-binding</keyword>
<dbReference type="SUPFAM" id="SSF55307">
    <property type="entry name" value="Tubulin C-terminal domain-like"/>
    <property type="match status" value="1"/>
</dbReference>
<dbReference type="InterPro" id="IPR023123">
    <property type="entry name" value="Tubulin_C"/>
</dbReference>
<evidence type="ECO:0000259" key="6">
    <source>
        <dbReference type="SMART" id="SM00865"/>
    </source>
</evidence>
<keyword evidence="2" id="KW-0493">Microtubule</keyword>
<dbReference type="Gene3D" id="3.40.50.1440">
    <property type="entry name" value="Tubulin/FtsZ, GTPase domain"/>
    <property type="match status" value="1"/>
</dbReference>
<dbReference type="PANTHER" id="PTHR11588">
    <property type="entry name" value="TUBULIN"/>
    <property type="match status" value="1"/>
</dbReference>
<dbReference type="AlphaFoldDB" id="A0A7S3LRP6"/>
<feature type="region of interest" description="Disordered" evidence="5">
    <location>
        <begin position="212"/>
        <end position="236"/>
    </location>
</feature>
<organism evidence="7">
    <name type="scientific">Aplanochytrium stocchinoi</name>
    <dbReference type="NCBI Taxonomy" id="215587"/>
    <lineage>
        <taxon>Eukaryota</taxon>
        <taxon>Sar</taxon>
        <taxon>Stramenopiles</taxon>
        <taxon>Bigyra</taxon>
        <taxon>Labyrinthulomycetes</taxon>
        <taxon>Thraustochytrida</taxon>
        <taxon>Thraustochytriidae</taxon>
        <taxon>Aplanochytrium</taxon>
    </lineage>
</organism>
<protein>
    <recommendedName>
        <fullName evidence="6">Tubulin/FtsZ 2-layer sandwich domain-containing protein</fullName>
    </recommendedName>
</protein>
<name>A0A7S3LRP6_9STRA</name>
<dbReference type="InterPro" id="IPR036525">
    <property type="entry name" value="Tubulin/FtsZ_GTPase_sf"/>
</dbReference>
<dbReference type="InterPro" id="IPR004057">
    <property type="entry name" value="Epsilon_tubulin"/>
</dbReference>
<dbReference type="InterPro" id="IPR018316">
    <property type="entry name" value="Tubulin/FtsZ_2-layer-sand-dom"/>
</dbReference>
<reference evidence="7" key="1">
    <citation type="submission" date="2021-01" db="EMBL/GenBank/DDBJ databases">
        <authorList>
            <person name="Corre E."/>
            <person name="Pelletier E."/>
            <person name="Niang G."/>
            <person name="Scheremetjew M."/>
            <person name="Finn R."/>
            <person name="Kale V."/>
            <person name="Holt S."/>
            <person name="Cochrane G."/>
            <person name="Meng A."/>
            <person name="Brown T."/>
            <person name="Cohen L."/>
        </authorList>
    </citation>
    <scope>NUCLEOTIDE SEQUENCE</scope>
    <source>
        <strain evidence="7">GSBS06</strain>
    </source>
</reference>
<evidence type="ECO:0000256" key="3">
    <source>
        <dbReference type="ARBA" id="ARBA00022741"/>
    </source>
</evidence>
<comment type="similarity">
    <text evidence="1">Belongs to the tubulin family.</text>
</comment>
<evidence type="ECO:0000256" key="5">
    <source>
        <dbReference type="SAM" id="MobiDB-lite"/>
    </source>
</evidence>
<dbReference type="PRINTS" id="PR01519">
    <property type="entry name" value="EPSLNTUBULIN"/>
</dbReference>
<dbReference type="Gene3D" id="1.10.287.600">
    <property type="entry name" value="Helix hairpin bin"/>
    <property type="match status" value="1"/>
</dbReference>
<evidence type="ECO:0000256" key="1">
    <source>
        <dbReference type="ARBA" id="ARBA00009636"/>
    </source>
</evidence>
<dbReference type="GO" id="GO:0005874">
    <property type="term" value="C:microtubule"/>
    <property type="evidence" value="ECO:0007669"/>
    <property type="project" value="UniProtKB-KW"/>
</dbReference>
<dbReference type="Gene3D" id="3.30.1330.20">
    <property type="entry name" value="Tubulin/FtsZ, C-terminal domain"/>
    <property type="match status" value="1"/>
</dbReference>
<feature type="compositionally biased region" description="Polar residues" evidence="5">
    <location>
        <begin position="216"/>
        <end position="228"/>
    </location>
</feature>
<dbReference type="InterPro" id="IPR000217">
    <property type="entry name" value="Tubulin"/>
</dbReference>
<accession>A0A7S3LRP6</accession>
<keyword evidence="4" id="KW-0342">GTP-binding</keyword>
<evidence type="ECO:0000256" key="2">
    <source>
        <dbReference type="ARBA" id="ARBA00022701"/>
    </source>
</evidence>
<dbReference type="Pfam" id="PF03953">
    <property type="entry name" value="Tubulin_C"/>
    <property type="match status" value="1"/>
</dbReference>
<dbReference type="GO" id="GO:0005525">
    <property type="term" value="F:GTP binding"/>
    <property type="evidence" value="ECO:0007669"/>
    <property type="project" value="UniProtKB-KW"/>
</dbReference>
<dbReference type="InterPro" id="IPR037103">
    <property type="entry name" value="Tubulin/FtsZ-like_C"/>
</dbReference>
<gene>
    <name evidence="7" type="ORF">ASTO00021_LOCUS6247</name>
</gene>
<dbReference type="EMBL" id="HBIN01008427">
    <property type="protein sequence ID" value="CAE0435975.1"/>
    <property type="molecule type" value="Transcribed_RNA"/>
</dbReference>
<dbReference type="InterPro" id="IPR008280">
    <property type="entry name" value="Tub_FtsZ_C"/>
</dbReference>
<evidence type="ECO:0000313" key="7">
    <source>
        <dbReference type="EMBL" id="CAE0435975.1"/>
    </source>
</evidence>
<dbReference type="GO" id="GO:0007017">
    <property type="term" value="P:microtubule-based process"/>
    <property type="evidence" value="ECO:0007669"/>
    <property type="project" value="InterPro"/>
</dbReference>
<sequence>MNSIAAHMISNLTSCARFPGQLNVDIGEVTTNLVPFPKVHFVMSSISPLYTLSDVAAAARTKNIDQTFSSAFSKDNQLCTGNPLQSKYLACALLVRGGIQLSDVNRNISRMMGQLDMVHWNQEGFKVGLCSVPPVKHPYSVLCLSNNCCVRSTFRKMEQRFRTLYDKRRAFVHHYTQYVEESHFSESLEIIRAIQDDYSQLQSAGTLHSISDESEISATQQRQGQYTPRSIYAPVI</sequence>
<feature type="domain" description="Tubulin/FtsZ 2-layer sandwich" evidence="6">
    <location>
        <begin position="22"/>
        <end position="159"/>
    </location>
</feature>